<dbReference type="Proteomes" id="UP001176961">
    <property type="component" value="Unassembled WGS sequence"/>
</dbReference>
<comment type="caution">
    <text evidence="6">The sequence shown here is derived from an EMBL/GenBank/DDBJ whole genome shotgun (WGS) entry which is preliminary data.</text>
</comment>
<dbReference type="GO" id="GO:0005524">
    <property type="term" value="F:ATP binding"/>
    <property type="evidence" value="ECO:0007669"/>
    <property type="project" value="UniProtKB-UniRule"/>
</dbReference>
<evidence type="ECO:0000256" key="3">
    <source>
        <dbReference type="ARBA" id="ARBA00022840"/>
    </source>
</evidence>
<dbReference type="Pfam" id="PF00270">
    <property type="entry name" value="DEAD"/>
    <property type="match status" value="2"/>
</dbReference>
<dbReference type="AlphaFoldDB" id="A0AA36GRW8"/>
<keyword evidence="7" id="KW-1185">Reference proteome</keyword>
<comment type="domain">
    <text evidence="4">The Q motif is unique to and characteristic of the DEAD box family of RNA helicases and controls ATP binding and hydrolysis.</text>
</comment>
<accession>A0AA36GRW8</accession>
<dbReference type="EC" id="3.6.4.13" evidence="4"/>
<organism evidence="6 7">
    <name type="scientific">Cylicocyclus nassatus</name>
    <name type="common">Nematode worm</name>
    <dbReference type="NCBI Taxonomy" id="53992"/>
    <lineage>
        <taxon>Eukaryota</taxon>
        <taxon>Metazoa</taxon>
        <taxon>Ecdysozoa</taxon>
        <taxon>Nematoda</taxon>
        <taxon>Chromadorea</taxon>
        <taxon>Rhabditida</taxon>
        <taxon>Rhabditina</taxon>
        <taxon>Rhabditomorpha</taxon>
        <taxon>Strongyloidea</taxon>
        <taxon>Strongylidae</taxon>
        <taxon>Cylicocyclus</taxon>
    </lineage>
</organism>
<dbReference type="EMBL" id="CATQJL010000223">
    <property type="protein sequence ID" value="CAJ0596999.1"/>
    <property type="molecule type" value="Genomic_DNA"/>
</dbReference>
<feature type="domain" description="Helicase ATP-binding" evidence="5">
    <location>
        <begin position="17"/>
        <end position="186"/>
    </location>
</feature>
<dbReference type="GO" id="GO:0003724">
    <property type="term" value="F:RNA helicase activity"/>
    <property type="evidence" value="ECO:0007669"/>
    <property type="project" value="UniProtKB-EC"/>
</dbReference>
<comment type="function">
    <text evidence="4">RNA helicase.</text>
</comment>
<name>A0AA36GRW8_CYLNA</name>
<dbReference type="InterPro" id="IPR011545">
    <property type="entry name" value="DEAD/DEAH_box_helicase_dom"/>
</dbReference>
<evidence type="ECO:0000256" key="1">
    <source>
        <dbReference type="ARBA" id="ARBA00022741"/>
    </source>
</evidence>
<proteinExistence type="inferred from homology"/>
<dbReference type="GO" id="GO:0016787">
    <property type="term" value="F:hydrolase activity"/>
    <property type="evidence" value="ECO:0007669"/>
    <property type="project" value="UniProtKB-KW"/>
</dbReference>
<evidence type="ECO:0000256" key="4">
    <source>
        <dbReference type="RuleBase" id="RU365068"/>
    </source>
</evidence>
<gene>
    <name evidence="6" type="ORF">CYNAS_LOCUS8982</name>
</gene>
<keyword evidence="1 4" id="KW-0547">Nucleotide-binding</keyword>
<dbReference type="InterPro" id="IPR027417">
    <property type="entry name" value="P-loop_NTPase"/>
</dbReference>
<dbReference type="PROSITE" id="PS51192">
    <property type="entry name" value="HELICASE_ATP_BIND_1"/>
    <property type="match status" value="1"/>
</dbReference>
<evidence type="ECO:0000313" key="7">
    <source>
        <dbReference type="Proteomes" id="UP001176961"/>
    </source>
</evidence>
<protein>
    <recommendedName>
        <fullName evidence="4">ATP-dependent RNA helicase</fullName>
        <ecNumber evidence="4">3.6.4.13</ecNumber>
    </recommendedName>
</protein>
<evidence type="ECO:0000256" key="2">
    <source>
        <dbReference type="ARBA" id="ARBA00022801"/>
    </source>
</evidence>
<keyword evidence="4" id="KW-0347">Helicase</keyword>
<comment type="similarity">
    <text evidence="4">Belongs to the DEAD box helicase family.</text>
</comment>
<dbReference type="SUPFAM" id="SSF52540">
    <property type="entry name" value="P-loop containing nucleoside triphosphate hydrolases"/>
    <property type="match status" value="2"/>
</dbReference>
<dbReference type="InterPro" id="IPR014001">
    <property type="entry name" value="Helicase_ATP-bd"/>
</dbReference>
<dbReference type="GO" id="GO:0003723">
    <property type="term" value="F:RNA binding"/>
    <property type="evidence" value="ECO:0007669"/>
    <property type="project" value="UniProtKB-UniRule"/>
</dbReference>
<keyword evidence="2 4" id="KW-0378">Hydrolase</keyword>
<reference evidence="6" key="1">
    <citation type="submission" date="2023-07" db="EMBL/GenBank/DDBJ databases">
        <authorList>
            <consortium name="CYATHOMIX"/>
        </authorList>
    </citation>
    <scope>NUCLEOTIDE SEQUENCE</scope>
    <source>
        <strain evidence="6">N/A</strain>
    </source>
</reference>
<keyword evidence="4" id="KW-0694">RNA-binding</keyword>
<dbReference type="PANTHER" id="PTHR24031">
    <property type="entry name" value="RNA HELICASE"/>
    <property type="match status" value="1"/>
</dbReference>
<evidence type="ECO:0000259" key="5">
    <source>
        <dbReference type="PROSITE" id="PS51192"/>
    </source>
</evidence>
<comment type="catalytic activity">
    <reaction evidence="4">
        <text>ATP + H2O = ADP + phosphate + H(+)</text>
        <dbReference type="Rhea" id="RHEA:13065"/>
        <dbReference type="ChEBI" id="CHEBI:15377"/>
        <dbReference type="ChEBI" id="CHEBI:15378"/>
        <dbReference type="ChEBI" id="CHEBI:30616"/>
        <dbReference type="ChEBI" id="CHEBI:43474"/>
        <dbReference type="ChEBI" id="CHEBI:456216"/>
        <dbReference type="EC" id="3.6.4.13"/>
    </reaction>
</comment>
<keyword evidence="3 4" id="KW-0067">ATP-binding</keyword>
<dbReference type="Gene3D" id="3.40.50.300">
    <property type="entry name" value="P-loop containing nucleotide triphosphate hydrolases"/>
    <property type="match status" value="2"/>
</dbReference>
<sequence>MTSAGLTAMLKEDRVFFAKDCENCDAFSCDCTFDGFLKTLLRRISESDEHVQILVLVATRKLALQITESMKKFAKPMSVKVHACIGETSVSEEKLALSSAPHIIIGTPGRVKHMISSEFLVLSALDLFVMYDFRPLLSKDMREAVSSIVTSLPEDIQKGKCVCTSSRPHRQRLMEQFCKEMSLCNFYGVSDNNILQRDVSTPVSGIDDGGKAMNNGREAVNCEEPLEDESNQTNSFAHIRQIMAAVQSVDVERKTIQVLVIAPKVEEVKQISEELRDSLSSSKILIYCCCGQTSRRGDRFVLSNGVHVLIAPPKRARYLLRRECIYTDSIRVLVMVKADDLFCTGYKTLLHGIIQSMPESVQKVFAMEPNKLNNKKDGWYDKRQPRYKWRYFKSLIFLFLAVNVEVADAQYLEKQYQQQQPIVLQPSMKCDCPTFGYRLMKQNQEIDNNIRQNPAQIPNIPAFYRQDIPALMARPANPFLN</sequence>
<evidence type="ECO:0000313" key="6">
    <source>
        <dbReference type="EMBL" id="CAJ0596999.1"/>
    </source>
</evidence>